<accession>A0A078M648</accession>
<name>A0A078M648_9PSED</name>
<gene>
    <name evidence="1" type="ORF">BN1049_00197</name>
</gene>
<dbReference type="SUPFAM" id="SSF140736">
    <property type="entry name" value="Rv1873-like"/>
    <property type="match status" value="1"/>
</dbReference>
<dbReference type="EMBL" id="LK391969">
    <property type="protein sequence ID" value="CEF25295.1"/>
    <property type="molecule type" value="Genomic_DNA"/>
</dbReference>
<dbReference type="EMBL" id="LM997413">
    <property type="protein sequence ID" value="CEA00857.1"/>
    <property type="molecule type" value="Genomic_DNA"/>
</dbReference>
<dbReference type="Pfam" id="PF08837">
    <property type="entry name" value="DUF1810"/>
    <property type="match status" value="1"/>
</dbReference>
<protein>
    <submittedName>
        <fullName evidence="1">NTP pyrophosphohydrolaseincluding oxidative damage repair enzyme</fullName>
    </submittedName>
</protein>
<dbReference type="PATRIC" id="fig|1461581.3.peg.192"/>
<reference evidence="1" key="1">
    <citation type="submission" date="2014-07" db="EMBL/GenBank/DDBJ databases">
        <authorList>
            <person name="Urmite Genomes Urmite Genomes"/>
        </authorList>
    </citation>
    <scope>NUCLEOTIDE SEQUENCE</scope>
    <source>
        <strain evidence="1">12M76_air</strain>
    </source>
</reference>
<dbReference type="GO" id="GO:0016787">
    <property type="term" value="F:hydrolase activity"/>
    <property type="evidence" value="ECO:0007669"/>
    <property type="project" value="UniProtKB-KW"/>
</dbReference>
<evidence type="ECO:0000313" key="1">
    <source>
        <dbReference type="EMBL" id="CEA00857.1"/>
    </source>
</evidence>
<keyword evidence="1" id="KW-0378">Hydrolase</keyword>
<dbReference type="InterPro" id="IPR036287">
    <property type="entry name" value="Rv1873-like_sf"/>
</dbReference>
<dbReference type="Gene3D" id="1.25.40.380">
    <property type="entry name" value="Protein of unknown function DUF1810"/>
    <property type="match status" value="1"/>
</dbReference>
<sequence>MPNDFDLSRFTDAQQSTYATALAELRAGHKRTHWIWYVFPQLRGLGRSSTAERYGLTGLAEARAYLAHPVLGERLREATEAVLVHEAKGASSVLGELDAMKFRSCLTLFSLADPSEPLFRRALEVFFGGQLDEQTLKLLQAQCGS</sequence>
<dbReference type="RefSeq" id="WP_044497826.1">
    <property type="nucleotide sequence ID" value="NZ_LK391969.1"/>
</dbReference>
<dbReference type="InterPro" id="IPR014937">
    <property type="entry name" value="DUF1810"/>
</dbReference>
<proteinExistence type="predicted"/>
<dbReference type="AlphaFoldDB" id="A0A078M648"/>
<dbReference type="PIRSF" id="PIRSF008546">
    <property type="entry name" value="UCP008546"/>
    <property type="match status" value="1"/>
</dbReference>
<organism evidence="1">
    <name type="scientific">Pseudomonas saudimassiliensis</name>
    <dbReference type="NCBI Taxonomy" id="1461581"/>
    <lineage>
        <taxon>Bacteria</taxon>
        <taxon>Pseudomonadati</taxon>
        <taxon>Pseudomonadota</taxon>
        <taxon>Gammaproteobacteria</taxon>
        <taxon>Pseudomonadales</taxon>
        <taxon>Pseudomonadaceae</taxon>
        <taxon>Pseudomonas</taxon>
    </lineage>
</organism>
<dbReference type="OrthoDB" id="9801870at2"/>